<dbReference type="PANTHER" id="PTHR45888:SF6">
    <property type="entry name" value="HL01030P-RELATED"/>
    <property type="match status" value="1"/>
</dbReference>
<dbReference type="KEGG" id="goe:100899745"/>
<evidence type="ECO:0000259" key="21">
    <source>
        <dbReference type="PROSITE" id="PS51805"/>
    </source>
</evidence>
<feature type="domain" description="PHD-type" evidence="17">
    <location>
        <begin position="725"/>
        <end position="780"/>
    </location>
</feature>
<feature type="compositionally biased region" description="Low complexity" evidence="16">
    <location>
        <begin position="2562"/>
        <end position="2694"/>
    </location>
</feature>
<dbReference type="GeneID" id="100899745"/>
<evidence type="ECO:0000256" key="15">
    <source>
        <dbReference type="PROSITE-ProRule" id="PRU00267"/>
    </source>
</evidence>
<dbReference type="Gene3D" id="3.30.40.10">
    <property type="entry name" value="Zinc/RING finger domain, C3HC4 (zinc finger)"/>
    <property type="match status" value="8"/>
</dbReference>
<feature type="region of interest" description="Disordered" evidence="16">
    <location>
        <begin position="1130"/>
        <end position="1190"/>
    </location>
</feature>
<evidence type="ECO:0000256" key="4">
    <source>
        <dbReference type="ARBA" id="ARBA00022679"/>
    </source>
</evidence>
<organism evidence="22 23">
    <name type="scientific">Galendromus occidentalis</name>
    <name type="common">western predatory mite</name>
    <dbReference type="NCBI Taxonomy" id="34638"/>
    <lineage>
        <taxon>Eukaryota</taxon>
        <taxon>Metazoa</taxon>
        <taxon>Ecdysozoa</taxon>
        <taxon>Arthropoda</taxon>
        <taxon>Chelicerata</taxon>
        <taxon>Arachnida</taxon>
        <taxon>Acari</taxon>
        <taxon>Parasitiformes</taxon>
        <taxon>Mesostigmata</taxon>
        <taxon>Gamasina</taxon>
        <taxon>Phytoseioidea</taxon>
        <taxon>Phytoseiidae</taxon>
        <taxon>Typhlodrominae</taxon>
        <taxon>Galendromus</taxon>
    </lineage>
</organism>
<feature type="compositionally biased region" description="Low complexity" evidence="16">
    <location>
        <begin position="1131"/>
        <end position="1149"/>
    </location>
</feature>
<evidence type="ECO:0000256" key="14">
    <source>
        <dbReference type="PROSITE-ProRule" id="PRU00146"/>
    </source>
</evidence>
<feature type="compositionally biased region" description="Basic and acidic residues" evidence="16">
    <location>
        <begin position="2147"/>
        <end position="2156"/>
    </location>
</feature>
<keyword evidence="8 14" id="KW-0863">Zinc-finger</keyword>
<feature type="compositionally biased region" description="Basic and acidic residues" evidence="16">
    <location>
        <begin position="1248"/>
        <end position="1259"/>
    </location>
</feature>
<feature type="region of interest" description="Disordered" evidence="16">
    <location>
        <begin position="31"/>
        <end position="63"/>
    </location>
</feature>
<keyword evidence="22" id="KW-1185">Reference proteome</keyword>
<feature type="compositionally biased region" description="Polar residues" evidence="16">
    <location>
        <begin position="2466"/>
        <end position="2494"/>
    </location>
</feature>
<keyword evidence="15" id="KW-0238">DNA-binding</keyword>
<evidence type="ECO:0000313" key="23">
    <source>
        <dbReference type="RefSeq" id="XP_028966608.1"/>
    </source>
</evidence>
<dbReference type="SMART" id="SM00249">
    <property type="entry name" value="PHD"/>
    <property type="match status" value="8"/>
</dbReference>
<feature type="compositionally biased region" description="Low complexity" evidence="16">
    <location>
        <begin position="3021"/>
        <end position="3036"/>
    </location>
</feature>
<dbReference type="Pfam" id="PF00628">
    <property type="entry name" value="PHD"/>
    <property type="match status" value="2"/>
</dbReference>
<dbReference type="InterPro" id="IPR036910">
    <property type="entry name" value="HMG_box_dom_sf"/>
</dbReference>
<dbReference type="GO" id="GO:0032259">
    <property type="term" value="P:methylation"/>
    <property type="evidence" value="ECO:0007669"/>
    <property type="project" value="UniProtKB-KW"/>
</dbReference>
<reference evidence="23" key="1">
    <citation type="submission" date="2025-08" db="UniProtKB">
        <authorList>
            <consortium name="RefSeq"/>
        </authorList>
    </citation>
    <scope>IDENTIFICATION</scope>
</reference>
<dbReference type="GO" id="GO:0045944">
    <property type="term" value="P:positive regulation of transcription by RNA polymerase II"/>
    <property type="evidence" value="ECO:0007669"/>
    <property type="project" value="TreeGrafter"/>
</dbReference>
<evidence type="ECO:0000256" key="1">
    <source>
        <dbReference type="ARBA" id="ARBA00004123"/>
    </source>
</evidence>
<dbReference type="GO" id="GO:0003713">
    <property type="term" value="F:transcription coactivator activity"/>
    <property type="evidence" value="ECO:0007669"/>
    <property type="project" value="TreeGrafter"/>
</dbReference>
<keyword evidence="3" id="KW-0489">Methyltransferase</keyword>
<evidence type="ECO:0000313" key="22">
    <source>
        <dbReference type="Proteomes" id="UP000694867"/>
    </source>
</evidence>
<feature type="region of interest" description="Disordered" evidence="16">
    <location>
        <begin position="2309"/>
        <end position="2337"/>
    </location>
</feature>
<dbReference type="InterPro" id="IPR003888">
    <property type="entry name" value="FYrich_N"/>
</dbReference>
<keyword evidence="4" id="KW-0808">Transferase</keyword>
<dbReference type="InterPro" id="IPR001214">
    <property type="entry name" value="SET_dom"/>
</dbReference>
<dbReference type="PROSITE" id="PS50118">
    <property type="entry name" value="HMG_BOX_2"/>
    <property type="match status" value="1"/>
</dbReference>
<dbReference type="CDD" id="cd15514">
    <property type="entry name" value="PHD6_KMT2C_like"/>
    <property type="match status" value="1"/>
</dbReference>
<dbReference type="SMART" id="SM00541">
    <property type="entry name" value="FYRN"/>
    <property type="match status" value="1"/>
</dbReference>
<dbReference type="FunFam" id="2.170.270.10:FF:000003">
    <property type="entry name" value="Histone-lysine N-methyltransferase"/>
    <property type="match status" value="1"/>
</dbReference>
<evidence type="ECO:0000259" key="17">
    <source>
        <dbReference type="PROSITE" id="PS50016"/>
    </source>
</evidence>
<feature type="compositionally biased region" description="Polar residues" evidence="16">
    <location>
        <begin position="2805"/>
        <end position="2819"/>
    </location>
</feature>
<feature type="compositionally biased region" description="Pro residues" evidence="16">
    <location>
        <begin position="1459"/>
        <end position="1468"/>
    </location>
</feature>
<keyword evidence="12" id="KW-0804">Transcription</keyword>
<feature type="region of interest" description="Disordered" evidence="16">
    <location>
        <begin position="1857"/>
        <end position="2106"/>
    </location>
</feature>
<feature type="domain" description="SET" evidence="19">
    <location>
        <begin position="4094"/>
        <end position="4210"/>
    </location>
</feature>
<dbReference type="SUPFAM" id="SSF47095">
    <property type="entry name" value="HMG-box"/>
    <property type="match status" value="1"/>
</dbReference>
<dbReference type="GO" id="GO:0008270">
    <property type="term" value="F:zinc ion binding"/>
    <property type="evidence" value="ECO:0007669"/>
    <property type="project" value="UniProtKB-KW"/>
</dbReference>
<gene>
    <name evidence="23" type="primary">LOC100899745</name>
</gene>
<feature type="region of interest" description="Disordered" evidence="16">
    <location>
        <begin position="1244"/>
        <end position="1351"/>
    </location>
</feature>
<dbReference type="SUPFAM" id="SSF82199">
    <property type="entry name" value="SET domain"/>
    <property type="match status" value="1"/>
</dbReference>
<dbReference type="PROSITE" id="PS51543">
    <property type="entry name" value="FYRC"/>
    <property type="match status" value="1"/>
</dbReference>
<dbReference type="PROSITE" id="PS50868">
    <property type="entry name" value="POST_SET"/>
    <property type="match status" value="1"/>
</dbReference>
<feature type="region of interest" description="Disordered" evidence="16">
    <location>
        <begin position="2973"/>
        <end position="3043"/>
    </location>
</feature>
<feature type="domain" description="PHD-type" evidence="17">
    <location>
        <begin position="647"/>
        <end position="697"/>
    </location>
</feature>
<feature type="compositionally biased region" description="Basic and acidic residues" evidence="16">
    <location>
        <begin position="1383"/>
        <end position="1393"/>
    </location>
</feature>
<keyword evidence="9" id="KW-0862">Zinc</keyword>
<dbReference type="PROSITE" id="PS51805">
    <property type="entry name" value="EPHD"/>
    <property type="match status" value="1"/>
</dbReference>
<feature type="compositionally biased region" description="Low complexity" evidence="16">
    <location>
        <begin position="2531"/>
        <end position="2554"/>
    </location>
</feature>
<dbReference type="FunFam" id="3.30.40.10:FF:000002">
    <property type="entry name" value="Histone-lysine N-methyltransferase"/>
    <property type="match status" value="1"/>
</dbReference>
<feature type="compositionally biased region" description="Low complexity" evidence="16">
    <location>
        <begin position="2225"/>
        <end position="2248"/>
    </location>
</feature>
<protein>
    <submittedName>
        <fullName evidence="23">Histone-lysine N-methyltransferase 2D-like</fullName>
    </submittedName>
</protein>
<dbReference type="SMART" id="SM00317">
    <property type="entry name" value="SET"/>
    <property type="match status" value="1"/>
</dbReference>
<dbReference type="SMART" id="SM00398">
    <property type="entry name" value="HMG"/>
    <property type="match status" value="1"/>
</dbReference>
<keyword evidence="7" id="KW-0677">Repeat</keyword>
<feature type="region of interest" description="Disordered" evidence="16">
    <location>
        <begin position="2414"/>
        <end position="2698"/>
    </location>
</feature>
<dbReference type="InterPro" id="IPR003889">
    <property type="entry name" value="FYrich_C"/>
</dbReference>
<dbReference type="CDD" id="cd15513">
    <property type="entry name" value="PHD5_KMT2C_like"/>
    <property type="match status" value="1"/>
</dbReference>
<dbReference type="InterPro" id="IPR011011">
    <property type="entry name" value="Znf_FYVE_PHD"/>
</dbReference>
<dbReference type="PROSITE" id="PS51542">
    <property type="entry name" value="FYRN"/>
    <property type="match status" value="1"/>
</dbReference>
<feature type="region of interest" description="Disordered" evidence="16">
    <location>
        <begin position="4016"/>
        <end position="4037"/>
    </location>
</feature>
<dbReference type="GO" id="GO:0044666">
    <property type="term" value="C:MLL3/4 complex"/>
    <property type="evidence" value="ECO:0007669"/>
    <property type="project" value="TreeGrafter"/>
</dbReference>
<feature type="region of interest" description="Disordered" evidence="16">
    <location>
        <begin position="1454"/>
        <end position="1487"/>
    </location>
</feature>
<dbReference type="SMART" id="SM00508">
    <property type="entry name" value="PostSET"/>
    <property type="match status" value="1"/>
</dbReference>
<dbReference type="GO" id="GO:0003677">
    <property type="term" value="F:DNA binding"/>
    <property type="evidence" value="ECO:0007669"/>
    <property type="project" value="UniProtKB-UniRule"/>
</dbReference>
<feature type="compositionally biased region" description="Polar residues" evidence="16">
    <location>
        <begin position="3171"/>
        <end position="3184"/>
    </location>
</feature>
<feature type="region of interest" description="Disordered" evidence="16">
    <location>
        <begin position="2147"/>
        <end position="2183"/>
    </location>
</feature>
<dbReference type="PROSITE" id="PS50280">
    <property type="entry name" value="SET"/>
    <property type="match status" value="1"/>
</dbReference>
<dbReference type="InterPro" id="IPR034732">
    <property type="entry name" value="EPHD"/>
</dbReference>
<feature type="domain" description="HMG box" evidence="18">
    <location>
        <begin position="1198"/>
        <end position="1254"/>
    </location>
</feature>
<feature type="domain" description="PHD-type" evidence="17">
    <location>
        <begin position="254"/>
        <end position="308"/>
    </location>
</feature>
<dbReference type="CDD" id="cd21997">
    <property type="entry name" value="HMG_KMT2C-like"/>
    <property type="match status" value="1"/>
</dbReference>
<feature type="compositionally biased region" description="Polar residues" evidence="16">
    <location>
        <begin position="1154"/>
        <end position="1166"/>
    </location>
</feature>
<feature type="region of interest" description="Disordered" evidence="16">
    <location>
        <begin position="1727"/>
        <end position="1815"/>
    </location>
</feature>
<feature type="compositionally biased region" description="Polar residues" evidence="16">
    <location>
        <begin position="2973"/>
        <end position="2984"/>
    </location>
</feature>
<evidence type="ECO:0000256" key="10">
    <source>
        <dbReference type="ARBA" id="ARBA00022853"/>
    </source>
</evidence>
<dbReference type="GO" id="GO:0042800">
    <property type="term" value="F:histone H3K4 methyltransferase activity"/>
    <property type="evidence" value="ECO:0007669"/>
    <property type="project" value="TreeGrafter"/>
</dbReference>
<feature type="domain" description="PHD-type" evidence="21">
    <location>
        <begin position="3688"/>
        <end position="3796"/>
    </location>
</feature>
<feature type="compositionally biased region" description="Polar residues" evidence="16">
    <location>
        <begin position="1952"/>
        <end position="1973"/>
    </location>
</feature>
<keyword evidence="6" id="KW-0479">Metal-binding</keyword>
<keyword evidence="11" id="KW-0805">Transcription regulation</keyword>
<dbReference type="SUPFAM" id="SSF57903">
    <property type="entry name" value="FYVE/PHD zinc finger"/>
    <property type="match status" value="5"/>
</dbReference>
<feature type="compositionally biased region" description="Polar residues" evidence="16">
    <location>
        <begin position="2364"/>
        <end position="2390"/>
    </location>
</feature>
<evidence type="ECO:0000256" key="13">
    <source>
        <dbReference type="ARBA" id="ARBA00023242"/>
    </source>
</evidence>
<feature type="compositionally biased region" description="Low complexity" evidence="16">
    <location>
        <begin position="1741"/>
        <end position="1789"/>
    </location>
</feature>
<dbReference type="Pfam" id="PF00856">
    <property type="entry name" value="SET"/>
    <property type="match status" value="1"/>
</dbReference>
<feature type="compositionally biased region" description="Polar residues" evidence="16">
    <location>
        <begin position="1262"/>
        <end position="1280"/>
    </location>
</feature>
<dbReference type="SMART" id="SM00542">
    <property type="entry name" value="FYRC"/>
    <property type="match status" value="1"/>
</dbReference>
<feature type="region of interest" description="Disordered" evidence="16">
    <location>
        <begin position="1363"/>
        <end position="1409"/>
    </location>
</feature>
<feature type="compositionally biased region" description="Low complexity" evidence="16">
    <location>
        <begin position="2433"/>
        <end position="2465"/>
    </location>
</feature>
<dbReference type="InterPro" id="IPR003616">
    <property type="entry name" value="Post-SET_dom"/>
</dbReference>
<feature type="compositionally biased region" description="Basic and acidic residues" evidence="16">
    <location>
        <begin position="2166"/>
        <end position="2176"/>
    </location>
</feature>
<feature type="compositionally biased region" description="Low complexity" evidence="16">
    <location>
        <begin position="4016"/>
        <end position="4031"/>
    </location>
</feature>
<dbReference type="Pfam" id="PF05965">
    <property type="entry name" value="FYRC"/>
    <property type="match status" value="1"/>
</dbReference>
<feature type="region of interest" description="Disordered" evidence="16">
    <location>
        <begin position="2805"/>
        <end position="2827"/>
    </location>
</feature>
<accession>A0AAJ7SD83</accession>
<feature type="region of interest" description="Disordered" evidence="16">
    <location>
        <begin position="3110"/>
        <end position="3142"/>
    </location>
</feature>
<dbReference type="Gene3D" id="1.10.30.10">
    <property type="entry name" value="High mobility group box domain"/>
    <property type="match status" value="1"/>
</dbReference>
<evidence type="ECO:0000256" key="8">
    <source>
        <dbReference type="ARBA" id="ARBA00022771"/>
    </source>
</evidence>
<feature type="compositionally biased region" description="Pro residues" evidence="16">
    <location>
        <begin position="2020"/>
        <end position="2037"/>
    </location>
</feature>
<feature type="region of interest" description="Disordered" evidence="16">
    <location>
        <begin position="2210"/>
        <end position="2258"/>
    </location>
</feature>
<dbReference type="InterPro" id="IPR001965">
    <property type="entry name" value="Znf_PHD"/>
</dbReference>
<comment type="subcellular location">
    <subcellularLocation>
        <location evidence="1">Nucleus</location>
    </subcellularLocation>
</comment>
<keyword evidence="5" id="KW-0949">S-adenosyl-L-methionine</keyword>
<dbReference type="RefSeq" id="XP_028966608.1">
    <property type="nucleotide sequence ID" value="XM_029110775.1"/>
</dbReference>
<dbReference type="Gene3D" id="2.170.270.10">
    <property type="entry name" value="SET domain"/>
    <property type="match status" value="1"/>
</dbReference>
<dbReference type="Pfam" id="PF13832">
    <property type="entry name" value="zf-HC5HC2H_2"/>
    <property type="match status" value="1"/>
</dbReference>
<feature type="compositionally biased region" description="Basic residues" evidence="16">
    <location>
        <begin position="505"/>
        <end position="515"/>
    </location>
</feature>
<feature type="domain" description="PHD-type" evidence="17">
    <location>
        <begin position="597"/>
        <end position="650"/>
    </location>
</feature>
<keyword evidence="13 15" id="KW-0539">Nucleus</keyword>
<evidence type="ECO:0000256" key="6">
    <source>
        <dbReference type="ARBA" id="ARBA00022723"/>
    </source>
</evidence>
<dbReference type="CDD" id="cd19171">
    <property type="entry name" value="SET_KMT2C_2D"/>
    <property type="match status" value="1"/>
</dbReference>
<proteinExistence type="predicted"/>
<evidence type="ECO:0000256" key="9">
    <source>
        <dbReference type="ARBA" id="ARBA00022833"/>
    </source>
</evidence>
<keyword evidence="2" id="KW-0597">Phosphoprotein</keyword>
<evidence type="ECO:0000256" key="7">
    <source>
        <dbReference type="ARBA" id="ARBA00022737"/>
    </source>
</evidence>
<dbReference type="Proteomes" id="UP000694867">
    <property type="component" value="Unplaced"/>
</dbReference>
<sequence>MVVPPEVYLNRKKVRFFPGRPRGSVRIRTRPQGFEDGVVLDRAGLPPPSPSPSNNSAGGIDDSELHEGLVQGALTTITTAAIMAGPSEPAEEHLCGLCNLAERNPYLSSPFLTANVGPKMNDPEKPQKRKRIRASKMTAEGSATCLEDICNVGVIPGEDPVDVASVADSSGNAYIHEVCAKWSVDFEPERGSIEKLLEDSLRRACSHCRRLGASVRCARDGCGRMFHLLCAVGSACAIKEERIYCQGEHSSELKISCETCAKSTETRDSLWCTQCAKYYHVSCTDTPPGTSVVSNLRMGWLCMGCRVCPICHGGNLDRAVTCDCCRKCYHMQCVKPALNHLPKNGYKCVLCRFCGDCGSRTPGSGPSSRWHMNYTVCDSCYQQRNKGMSCPLCGKAYRASSSSKMVDFTQCSTCKRYIHNDCDPQIHANEGRDIREYTCPACLQPRQAVDQDEVSSSALSLANDSSADAPCLSPVTIEEATSAIGIGNYGAGKPMGVMGVSSRGKGLRGMRRPRGAGRGQVGRPPTNPLKLRGLGRWDASTATQAKQSKKDFEFERDALLNVGGCGGNAAGKLTDEEATQDSKVVLFSANDKFVLLQDMCVLCGSFGKGEEGRLISCAQCGQCYHPYCCGAKVTQTTLSKGWRCLDCTVCEGCGQPHDESRLLLCDDCDTSYHTYCLKPPLETVPQGTWKCEHCVFCLICGSRNPGPEGSEWHSNYTQCAPCASKFRCVLCTSDYSDGDIIIQCDKCSRWLHGRCDEISCEEDAERCCNLGYNCPLCRPKDTLPAHLVHDLLMDSPCTSPAPQEHKQKAHHLVDGVYLTDIGLNTIKSLTLEPPKRTRTVRPKDALGNKLPTLPSLQTIGGQRRATMDELADGDPFEFEAESLLEGLEGDEEIKRKKKIQKLGIGGFVANARSRAMSSKDDATYAVEASMQPYVDDGGGDDLDKGGAAGGGATKQQRKRRPKKKRTIEESMPSHIQEAFFGMTLLSATSNASTDAFEDLEPVSGADEDDRKSVTVNNVKSSKIPVLDQQKASGLEGVSGGSVSGGLAGVAPDLGIDDNIVANIEYDEELRDLLPADLPQELRDDELMDMIMQEADASTGGSNVDTADSLLSAAASALPHMDGQDVEDVFKGVLSPPSAPGGPAVVAPNPERTGISATSPAPSWSSQDLDDVSSNHSGGSNNKNTKNNMLKWEPDEALGDKATISMVLYANLNHPNLKQEYPVWTDRAKQIAKIWRNLPNEQRAPYVQKARENRKSRLVQEKGNATTPTATTPSQLPSPWKQNMERKSSKGGPWPTNHPNQPAGAQRNPSVTSGPPPPAAGWSVGYNQAPKSEPQAPQVAPDDGLDDDELFGLGSDFDLLEYADPENDTMTSGNSNTATSENNKSQDAKQEKDAGGVAIQPGPNPSGQQLLLGELDKAYRENKSQATSESGLLSDVEFERLKAEMFSTAEEVLAANAGGPPRPPPPPPNQSMGQNHAQPGQQPQQPMMSMMMQGQGSNVGMQSPQQVQMPSQVVPHPMSPHMMGPMGQRPPVPPQMNAPPPLMAQGKPGQPMRHMVPRMQSPTSVVNPMMRGPMMPGQTHGQGMPGGPQMRPIGGINANPGGAAPAQSMAQMSPVSQAPLVTAQQFKLQTPPPPPAPSDTDSSPEVKCNYEAWLQNHDDMLSKQKKSLENEVGKLRKIKKALTAKQRQMVKAGSGQELNDTDSRQLAYVTREMPGLQKQLDQLRKLHRQHTTTVQEYRSKKQPQLQSHQQQQQQPPQQQPQQQQQQQQISQAQQMSMQQQMTSMTQTSMQAVGMQSLRGPSAYPPMSPQQQAGGQIGPGIVSQRIMRPPPPYPSAIPMSGVQQPLGQQLSNNIMTLGSPQQQQMNPMGHVQACPPSTGQEQHFRQGGTPESPSHDSLSANAANPMQQQQQQQTANAPPQQVAQQFSPHHRAGTPQQCFSPATPQGPPQVFSPAPTQQVFSPANTAFSPGHNATNGPGGDVNNPNSNPALLMYLRQSPGPSPAQRTPPHFPGMSSYQVQSPAAPPFSPHHAPSPAPSPSPGQGLHGHSPAPSPARSAPSPKSSPMPPSGRQNVYAVGLSKPTAHNNNNNNNNSSLKGGALRTGPRDDATSDIRLIDERLWSAHRESSAEADRDMAEFLDYLEMQMWIKTRENDEKKPEASSSGSRSGRGQEYRERGANNDDEVSTKNKLSGLRVFAVGDSAYRNMTIVRESGSRLLGGNPDSLPGDSNGQQATSASASSSSGDFGGSSFNVDDDVPEDVTGSVDVSASVFVSVQFDDDNNSPNSAIVSAQQAAVDQDSFVTTSVEDHNYFNTPVASNAPPTDVDLEVGSPSQEAHEDDTPVLSEGVVPSMAVNSLVGTAGILSEPGTPNSGRGVTSTANSREGTPISTAPSLAQQQQQQQQVFVVADQNQNVTGVVTDCQETEASPSPPVQSPLVTPESPVVAPATPTTPTVVSTASVATTTTTSTTQNGKPTENTISFTLRQTTSPGLEDLQNQKPIAAPATNSKVQSTTTSPSSVTASSQAQLPQIQSQTPQNQPEPLVQLQPQQVVQQLSQVPQAPPSQPPRTAASQAEQQRPPSQQQPQAAQQHLPPATQPQQQPTSQQQQQQLLQSQQQQSPQSHQQRPPPSQQQAISPQEQAAQQQSSSPLQQPQPLSQQSPPQQQIQQQQQQQQQLSLNQPPQVQQQQHPQQPHGQSPSVGETVLSVSSRRVPFPVATTNSSQLAPPSVIQTKLGGPSQPLVQIQVTRSQTEIQFGQNPSLNPTLNQSINSHQPNATQGKPPIQPIQTIASGLMPPKQNVLLKQLLQNCPSAESGTNSPNSNTPALGGNSGSPVVVVKEQPTLITSQLVNNNNNIMNTLNNNSSSAPMMNSPTINTSVTPVTTVSSESVVTTLCPQISTTQNHQQPLQVVSHNNNNSININNNNNNISSPITSNDVHGISPVRTSGVAPLPIAASPTNSIAIASPSPTHTTSVPIQLNNCHQPSQSPNHMVSPSPPLSSPRLPVPPHSQQAGGAPPPHMVTSYSIQQSQPQGSLLQSTLQQNHHPTMQGPPAPIQTSGMPMPNQQPIRMGINVRHGPLPLGIPPGARSPGCGGGTSPFDSNMPQSPFIKNELASPTGHRVHSPFAGSQSGHTSPMGPPQHPNHQIGMAQSPNQHIRMQLSPTMNNCQMPGGPMSSPRASMQTYGAQQTPLGPPMATQAPGNGNDLHGGVSVTQNPRKRPHKQPGRRMVAVGVPGSGTGGPRAALGASNALSTSPNKKRPKKAAGAALASNRAEDGDIDGFLDSQNKLRSLPAVKIVEPSIHANYSACPIFGRDRSTPIQPQLSGTFGSGELKKASKYGGDFYKLLGTKNQKTNKGGLLINLYNRGFYNQEFSHRLGANSDRSSPEALCYCSSPEEEVREKLLEMRGLKLICRPATPKDFDDDSDSDRSPSPELPLYAPTPLRPNFEPHHLLGQLDPKALQAQANGLLVVTLTLSSSHDVRSVLNSLSKILELEPEEPYATNGELHYDIIERMETPPSERKQDVEYLWPDGKKRFCKHCDIVVHPSKGLSKMYFKEKPAKIKSEDGEPGVPARQEEEEVFFCGDVCYTQFALSHKVQEVPDVKVIVQEILTDLVNRVSETTPYKPPPARHRQPFLLQRSDPNRKSAKGHKWMVWEHGTRQKLLGKKHVNLGQEEANARLDVSPIGIKIAGVTDSRNCVLCMAIGEGETEGPGRLLNLDIDQWVHLNCALWSSEVYETVNGSLMNVEDACRRARRNRCVRCGMAGASVRCFKMRCTQMFHFGCARSQSCMFFKDKTMLCPAHQPKLPQTDLLLPSVAVLRRVYISRDEVKQVAASVHRGENYYIRVGSLVFQALGQLLPQQLQNFHCPNAIYPCGFRVLRFYWHMQRLGQRQLYECIITEQDGKPKFTITPMGQRDQKPIVGSTPKECWLKVLEPIEKMRLDDQAIKVFKNYITGQDLFGLTEPLILRLIESIPGVDTLQDYTFRFGPSIDLPLAVNPTGCARSEPKLRTHFKRSHALLHSSNGAGSNWSSNGPSSSGTMATASNAANSPAMSLGMQHSLLLCSDTPCLQSLSPEIGSPYSKQFVHSKASQYRRMKTEWRTNVYLARSKIQGLGLYAAKDIDKHTMVIEYIGQVIRNEVANAREKQYEAQNRGIYMFRLDENRVIDATLTGGLARYINHSCNPNCVTEVVDVDKDQKILIIAKRRITRGEELSYDYKFDFEDDQHKIACLCGAPDCKKWMN</sequence>
<feature type="region of interest" description="Disordered" evidence="16">
    <location>
        <begin position="501"/>
        <end position="529"/>
    </location>
</feature>
<feature type="region of interest" description="Disordered" evidence="16">
    <location>
        <begin position="932"/>
        <end position="972"/>
    </location>
</feature>
<evidence type="ECO:0000256" key="12">
    <source>
        <dbReference type="ARBA" id="ARBA00023163"/>
    </source>
</evidence>
<feature type="region of interest" description="Disordered" evidence="16">
    <location>
        <begin position="3410"/>
        <end position="3436"/>
    </location>
</feature>
<evidence type="ECO:0000259" key="18">
    <source>
        <dbReference type="PROSITE" id="PS50118"/>
    </source>
</evidence>
<keyword evidence="10" id="KW-0156">Chromatin regulator</keyword>
<feature type="domain" description="Post-SET" evidence="20">
    <location>
        <begin position="4218"/>
        <end position="4234"/>
    </location>
</feature>
<feature type="compositionally biased region" description="Low complexity" evidence="16">
    <location>
        <begin position="1173"/>
        <end position="1187"/>
    </location>
</feature>
<feature type="region of interest" description="Disordered" evidence="16">
    <location>
        <begin position="2357"/>
        <end position="2398"/>
    </location>
</feature>
<feature type="compositionally biased region" description="Pro residues" evidence="16">
    <location>
        <begin position="2988"/>
        <end position="3001"/>
    </location>
</feature>
<evidence type="ECO:0000259" key="19">
    <source>
        <dbReference type="PROSITE" id="PS50280"/>
    </source>
</evidence>
<dbReference type="GO" id="GO:0005700">
    <property type="term" value="C:polytene chromosome"/>
    <property type="evidence" value="ECO:0007669"/>
    <property type="project" value="UniProtKB-ARBA"/>
</dbReference>
<dbReference type="InterPro" id="IPR046341">
    <property type="entry name" value="SET_dom_sf"/>
</dbReference>
<evidence type="ECO:0000256" key="2">
    <source>
        <dbReference type="ARBA" id="ARBA00022553"/>
    </source>
</evidence>
<feature type="compositionally biased region" description="Low complexity" evidence="16">
    <location>
        <begin position="1477"/>
        <end position="1487"/>
    </location>
</feature>
<feature type="domain" description="PHD-type" evidence="17">
    <location>
        <begin position="305"/>
        <end position="354"/>
    </location>
</feature>
<feature type="compositionally biased region" description="Polar residues" evidence="16">
    <location>
        <begin position="1887"/>
        <end position="1897"/>
    </location>
</feature>
<feature type="compositionally biased region" description="Polar residues" evidence="16">
    <location>
        <begin position="1932"/>
        <end position="1941"/>
    </location>
</feature>
<evidence type="ECO:0000256" key="5">
    <source>
        <dbReference type="ARBA" id="ARBA00022691"/>
    </source>
</evidence>
<dbReference type="InterPro" id="IPR019787">
    <property type="entry name" value="Znf_PHD-finger"/>
</dbReference>
<feature type="compositionally biased region" description="Basic residues" evidence="16">
    <location>
        <begin position="3210"/>
        <end position="3219"/>
    </location>
</feature>
<feature type="compositionally biased region" description="Low complexity" evidence="16">
    <location>
        <begin position="1898"/>
        <end position="1923"/>
    </location>
</feature>
<evidence type="ECO:0000256" key="11">
    <source>
        <dbReference type="ARBA" id="ARBA00023015"/>
    </source>
</evidence>
<dbReference type="PANTHER" id="PTHR45888">
    <property type="entry name" value="HL01030P-RELATED"/>
    <property type="match status" value="1"/>
</dbReference>
<feature type="region of interest" description="Disordered" evidence="16">
    <location>
        <begin position="3163"/>
        <end position="3264"/>
    </location>
</feature>
<dbReference type="PROSITE" id="PS50016">
    <property type="entry name" value="ZF_PHD_2"/>
    <property type="match status" value="5"/>
</dbReference>
<dbReference type="Gene3D" id="3.30.160.360">
    <property type="match status" value="1"/>
</dbReference>
<feature type="compositionally biased region" description="Polar residues" evidence="16">
    <location>
        <begin position="1367"/>
        <end position="1382"/>
    </location>
</feature>
<feature type="compositionally biased region" description="Low complexity" evidence="16">
    <location>
        <begin position="2503"/>
        <end position="2522"/>
    </location>
</feature>
<feature type="DNA-binding region" description="HMG box" evidence="15">
    <location>
        <begin position="1198"/>
        <end position="1254"/>
    </location>
</feature>
<dbReference type="Pfam" id="PF05964">
    <property type="entry name" value="FYRN"/>
    <property type="match status" value="1"/>
</dbReference>
<evidence type="ECO:0000256" key="3">
    <source>
        <dbReference type="ARBA" id="ARBA00022603"/>
    </source>
</evidence>
<dbReference type="InterPro" id="IPR013083">
    <property type="entry name" value="Znf_RING/FYVE/PHD"/>
</dbReference>
<evidence type="ECO:0000259" key="20">
    <source>
        <dbReference type="PROSITE" id="PS50868"/>
    </source>
</evidence>
<evidence type="ECO:0000256" key="16">
    <source>
        <dbReference type="SAM" id="MobiDB-lite"/>
    </source>
</evidence>
<feature type="compositionally biased region" description="Basic residues" evidence="16">
    <location>
        <begin position="955"/>
        <end position="965"/>
    </location>
</feature>
<dbReference type="InterPro" id="IPR009071">
    <property type="entry name" value="HMG_box_dom"/>
</dbReference>
<name>A0AAJ7SD83_9ACAR</name>